<keyword evidence="12" id="KW-1185">Reference proteome</keyword>
<dbReference type="GO" id="GO:0006493">
    <property type="term" value="P:protein O-linked glycosylation"/>
    <property type="evidence" value="ECO:0007669"/>
    <property type="project" value="TreeGrafter"/>
</dbReference>
<keyword evidence="6" id="KW-0735">Signal-anchor</keyword>
<gene>
    <name evidence="11" type="ORF">Ae201684_013392</name>
</gene>
<reference evidence="11 12" key="1">
    <citation type="submission" date="2019-07" db="EMBL/GenBank/DDBJ databases">
        <title>Genomics analysis of Aphanomyces spp. identifies a new class of oomycete effector associated with host adaptation.</title>
        <authorList>
            <person name="Gaulin E."/>
        </authorList>
    </citation>
    <scope>NUCLEOTIDE SEQUENCE [LARGE SCALE GENOMIC DNA]</scope>
    <source>
        <strain evidence="11 12">ATCC 201684</strain>
    </source>
</reference>
<evidence type="ECO:0008006" key="13">
    <source>
        <dbReference type="Google" id="ProtNLM"/>
    </source>
</evidence>
<evidence type="ECO:0000256" key="2">
    <source>
        <dbReference type="ARBA" id="ARBA00009105"/>
    </source>
</evidence>
<dbReference type="EMBL" id="VJMJ01000172">
    <property type="protein sequence ID" value="KAF0728822.1"/>
    <property type="molecule type" value="Genomic_DNA"/>
</dbReference>
<dbReference type="GO" id="GO:0016020">
    <property type="term" value="C:membrane"/>
    <property type="evidence" value="ECO:0007669"/>
    <property type="project" value="UniProtKB-SubCell"/>
</dbReference>
<evidence type="ECO:0000256" key="8">
    <source>
        <dbReference type="ARBA" id="ARBA00023136"/>
    </source>
</evidence>
<dbReference type="GO" id="GO:0000033">
    <property type="term" value="F:alpha-1,3-mannosyltransferase activity"/>
    <property type="evidence" value="ECO:0007669"/>
    <property type="project" value="TreeGrafter"/>
</dbReference>
<dbReference type="AlphaFoldDB" id="A0A6G0WNC5"/>
<feature type="transmembrane region" description="Helical" evidence="10">
    <location>
        <begin position="12"/>
        <end position="34"/>
    </location>
</feature>
<sequence length="466" mass="53300">MDGPWSRPSTLRFFQTILLPALIALCVFINYTALEVATLDQPATLENLYTRKSNATRGLIVPMFDGMIPIGISLVQELRRLGNRDLIQVYHCLNELSPMSLRLLHRVDPHIEVIDVCAEFVAADKLTLSDAKHFRNFYIKPLALIHTRLEQVILLDADDIMFMDPARLWNEVPLYQETGTLFFYDREIVENTFLLLRHKHIAQDGSMVEENTLQHLFRHFEFERFGLKRLGPSNRTRQSLAFQDQSAHEQDSSVVVIDKGRARRAMDVLYFLITDWRFRFPHHMWGDKEYFWVAYELSQTPYSFSPHGAAAAGAQQPHDPLTVCGEMAHFFPVEGSTELLHINGNLLINPYTKTNAFNGYDKSFRPSKMDLLLANVPVHVAAVRRRGPTIIRQPNRTCPQECIYQSGVMNMTAAQRDGLAHRIHDTFAVAAEVSRHTNMTRGITVGLVVGLSILFFGIKFAFQRCL</sequence>
<comment type="caution">
    <text evidence="11">The sequence shown here is derived from an EMBL/GenBank/DDBJ whole genome shotgun (WGS) entry which is preliminary data.</text>
</comment>
<dbReference type="PANTHER" id="PTHR31392">
    <property type="entry name" value="ALPHA-1,3-MANNOSYLTRANSFERASE MNN1-RELATED"/>
    <property type="match status" value="1"/>
</dbReference>
<evidence type="ECO:0000313" key="11">
    <source>
        <dbReference type="EMBL" id="KAF0728822.1"/>
    </source>
</evidence>
<comment type="similarity">
    <text evidence="2">Belongs to the MNN1/MNT family.</text>
</comment>
<keyword evidence="7 10" id="KW-1133">Transmembrane helix</keyword>
<protein>
    <recommendedName>
        <fullName evidence="13">Nucleotide-diphospho-sugar transferase domain-containing protein</fullName>
    </recommendedName>
</protein>
<evidence type="ECO:0000256" key="1">
    <source>
        <dbReference type="ARBA" id="ARBA00004606"/>
    </source>
</evidence>
<evidence type="ECO:0000256" key="5">
    <source>
        <dbReference type="ARBA" id="ARBA00022692"/>
    </source>
</evidence>
<dbReference type="SUPFAM" id="SSF53448">
    <property type="entry name" value="Nucleotide-diphospho-sugar transferases"/>
    <property type="match status" value="1"/>
</dbReference>
<feature type="transmembrane region" description="Helical" evidence="10">
    <location>
        <begin position="443"/>
        <end position="462"/>
    </location>
</feature>
<keyword evidence="5 10" id="KW-0812">Transmembrane</keyword>
<dbReference type="Proteomes" id="UP000481153">
    <property type="component" value="Unassembled WGS sequence"/>
</dbReference>
<evidence type="ECO:0000256" key="7">
    <source>
        <dbReference type="ARBA" id="ARBA00022989"/>
    </source>
</evidence>
<keyword evidence="9" id="KW-0325">Glycoprotein</keyword>
<keyword evidence="4" id="KW-0808">Transferase</keyword>
<organism evidence="11 12">
    <name type="scientific">Aphanomyces euteiches</name>
    <dbReference type="NCBI Taxonomy" id="100861"/>
    <lineage>
        <taxon>Eukaryota</taxon>
        <taxon>Sar</taxon>
        <taxon>Stramenopiles</taxon>
        <taxon>Oomycota</taxon>
        <taxon>Saprolegniomycetes</taxon>
        <taxon>Saprolegniales</taxon>
        <taxon>Verrucalvaceae</taxon>
        <taxon>Aphanomyces</taxon>
    </lineage>
</organism>
<comment type="subcellular location">
    <subcellularLocation>
        <location evidence="1">Membrane</location>
        <topology evidence="1">Single-pass type II membrane protein</topology>
    </subcellularLocation>
</comment>
<evidence type="ECO:0000256" key="10">
    <source>
        <dbReference type="SAM" id="Phobius"/>
    </source>
</evidence>
<dbReference type="Pfam" id="PF11051">
    <property type="entry name" value="Mannosyl_trans3"/>
    <property type="match status" value="1"/>
</dbReference>
<keyword evidence="3" id="KW-0328">Glycosyltransferase</keyword>
<evidence type="ECO:0000256" key="4">
    <source>
        <dbReference type="ARBA" id="ARBA00022679"/>
    </source>
</evidence>
<evidence type="ECO:0000256" key="3">
    <source>
        <dbReference type="ARBA" id="ARBA00022676"/>
    </source>
</evidence>
<dbReference type="InterPro" id="IPR029044">
    <property type="entry name" value="Nucleotide-diphossugar_trans"/>
</dbReference>
<evidence type="ECO:0000256" key="9">
    <source>
        <dbReference type="ARBA" id="ARBA00023180"/>
    </source>
</evidence>
<dbReference type="VEuPathDB" id="FungiDB:AeMF1_000468"/>
<keyword evidence="8 10" id="KW-0472">Membrane</keyword>
<name>A0A6G0WNC5_9STRA</name>
<feature type="transmembrane region" description="Helical" evidence="10">
    <location>
        <begin position="54"/>
        <end position="75"/>
    </location>
</feature>
<evidence type="ECO:0000256" key="6">
    <source>
        <dbReference type="ARBA" id="ARBA00022968"/>
    </source>
</evidence>
<dbReference type="PANTHER" id="PTHR31392:SF1">
    <property type="entry name" value="ALPHA-1,3-MANNOSYLTRANSFERASE MNN1-RELATED"/>
    <property type="match status" value="1"/>
</dbReference>
<proteinExistence type="inferred from homology"/>
<accession>A0A6G0WNC5</accession>
<dbReference type="InterPro" id="IPR022751">
    <property type="entry name" value="Alpha_mannosyltransferase"/>
</dbReference>
<evidence type="ECO:0000313" key="12">
    <source>
        <dbReference type="Proteomes" id="UP000481153"/>
    </source>
</evidence>
<dbReference type="GO" id="GO:0005794">
    <property type="term" value="C:Golgi apparatus"/>
    <property type="evidence" value="ECO:0007669"/>
    <property type="project" value="TreeGrafter"/>
</dbReference>